<protein>
    <recommendedName>
        <fullName evidence="5">Histidine kinase N-terminal 7TM region domain-containing protein</fullName>
    </recommendedName>
</protein>
<feature type="transmembrane region" description="Helical" evidence="2">
    <location>
        <begin position="48"/>
        <end position="68"/>
    </location>
</feature>
<dbReference type="EMBL" id="QUSL01000023">
    <property type="protein sequence ID" value="RGD82953.1"/>
    <property type="molecule type" value="Genomic_DNA"/>
</dbReference>
<evidence type="ECO:0000313" key="4">
    <source>
        <dbReference type="Proteomes" id="UP000261032"/>
    </source>
</evidence>
<name>A0A3E3EC71_9FIRM</name>
<feature type="coiled-coil region" evidence="1">
    <location>
        <begin position="196"/>
        <end position="223"/>
    </location>
</feature>
<sequence length="419" mass="46579">MGKTAAISPPPVLCVLLVLTNDLHQFVFSFPSGGICIGESGTYTYAVGYYFIIAWVVVCALTAFAITLYKCRLAQRKKYLPVLVLPCSIVYAVIYASGAEWMQIIGGDITAAQCLMFVGMLECCIQVGLIPTNTGYAALFEAGTFGAQITDNDYQIRYTSANSPEISKGIMQKAETAAVSLDKNTLLKSHPIDGGHVFWQEDITEITALLERLEENNETIAESNYLEQENYRVKLKIKTLREKNRLYDLLQDKTAEQVDLLERLFSQYNAGSDYEKRRSLLAKIAVIGAYIKRCGNLIFIGEQSKTTDTAELSLCMEESFANLELMDIDCAMDIPGGSRILVEDAIRVYDFFEKVIETAIDDLQSVLMKARSAADSVIFRLEVESSCPLADFTESCENCLFEDGVWCFTLRIGKAGEQL</sequence>
<evidence type="ECO:0000256" key="1">
    <source>
        <dbReference type="SAM" id="Coils"/>
    </source>
</evidence>
<keyword evidence="2" id="KW-1133">Transmembrane helix</keyword>
<keyword evidence="1" id="KW-0175">Coiled coil</keyword>
<dbReference type="AlphaFoldDB" id="A0A3E3EC71"/>
<evidence type="ECO:0000313" key="3">
    <source>
        <dbReference type="EMBL" id="RGD82953.1"/>
    </source>
</evidence>
<dbReference type="Proteomes" id="UP000261032">
    <property type="component" value="Unassembled WGS sequence"/>
</dbReference>
<feature type="transmembrane region" description="Helical" evidence="2">
    <location>
        <begin position="80"/>
        <end position="98"/>
    </location>
</feature>
<keyword evidence="2" id="KW-0812">Transmembrane</keyword>
<evidence type="ECO:0000256" key="2">
    <source>
        <dbReference type="SAM" id="Phobius"/>
    </source>
</evidence>
<keyword evidence="2" id="KW-0472">Membrane</keyword>
<evidence type="ECO:0008006" key="5">
    <source>
        <dbReference type="Google" id="ProtNLM"/>
    </source>
</evidence>
<comment type="caution">
    <text evidence="3">The sequence shown here is derived from an EMBL/GenBank/DDBJ whole genome shotgun (WGS) entry which is preliminary data.</text>
</comment>
<gene>
    <name evidence="3" type="ORF">DXB93_13225</name>
</gene>
<organism evidence="3 4">
    <name type="scientific">Thomasclavelia ramosa</name>
    <dbReference type="NCBI Taxonomy" id="1547"/>
    <lineage>
        <taxon>Bacteria</taxon>
        <taxon>Bacillati</taxon>
        <taxon>Bacillota</taxon>
        <taxon>Erysipelotrichia</taxon>
        <taxon>Erysipelotrichales</taxon>
        <taxon>Coprobacillaceae</taxon>
        <taxon>Thomasclavelia</taxon>
    </lineage>
</organism>
<accession>A0A3E3EC71</accession>
<proteinExistence type="predicted"/>
<reference evidence="3 4" key="1">
    <citation type="submission" date="2018-08" db="EMBL/GenBank/DDBJ databases">
        <title>A genome reference for cultivated species of the human gut microbiota.</title>
        <authorList>
            <person name="Zou Y."/>
            <person name="Xue W."/>
            <person name="Luo G."/>
        </authorList>
    </citation>
    <scope>NUCLEOTIDE SEQUENCE [LARGE SCALE GENOMIC DNA]</scope>
    <source>
        <strain evidence="3 4">OM06-4</strain>
    </source>
</reference>